<dbReference type="RefSeq" id="WP_011696320.1">
    <property type="nucleotide sequence ID" value="NC_008553.1"/>
</dbReference>
<evidence type="ECO:0000256" key="4">
    <source>
        <dbReference type="ARBA" id="ARBA00023136"/>
    </source>
</evidence>
<evidence type="ECO:0000256" key="1">
    <source>
        <dbReference type="ARBA" id="ARBA00004651"/>
    </source>
</evidence>
<dbReference type="InterPro" id="IPR050475">
    <property type="entry name" value="Prenyltransferase_related"/>
</dbReference>
<evidence type="ECO:0000256" key="3">
    <source>
        <dbReference type="ARBA" id="ARBA00022989"/>
    </source>
</evidence>
<dbReference type="STRING" id="349307.Mthe_1145"/>
<feature type="transmembrane region" description="Helical" evidence="5">
    <location>
        <begin position="42"/>
        <end position="60"/>
    </location>
</feature>
<evidence type="ECO:0000313" key="6">
    <source>
        <dbReference type="EMBL" id="ABK14927.1"/>
    </source>
</evidence>
<dbReference type="Pfam" id="PF01040">
    <property type="entry name" value="UbiA"/>
    <property type="match status" value="1"/>
</dbReference>
<accession>A0B8A3</accession>
<gene>
    <name evidence="6" type="ordered locus">Mthe_1145</name>
</gene>
<keyword evidence="3 5" id="KW-1133">Transmembrane helix</keyword>
<dbReference type="OrthoDB" id="293340at2157"/>
<dbReference type="GO" id="GO:0005886">
    <property type="term" value="C:plasma membrane"/>
    <property type="evidence" value="ECO:0007669"/>
    <property type="project" value="UniProtKB-SubCell"/>
</dbReference>
<keyword evidence="6" id="KW-0808">Transferase</keyword>
<dbReference type="KEGG" id="mtp:Mthe_1145"/>
<dbReference type="AlphaFoldDB" id="A0B8A3"/>
<name>A0B8A3_METTP</name>
<comment type="subcellular location">
    <subcellularLocation>
        <location evidence="1">Cell membrane</location>
        <topology evidence="1">Multi-pass membrane protein</topology>
    </subcellularLocation>
</comment>
<feature type="transmembrane region" description="Helical" evidence="5">
    <location>
        <begin position="166"/>
        <end position="184"/>
    </location>
</feature>
<dbReference type="EMBL" id="CP000477">
    <property type="protein sequence ID" value="ABK14927.1"/>
    <property type="molecule type" value="Genomic_DNA"/>
</dbReference>
<sequence>MDVRAYLELLRPPLAPMDLALPAASALLSAYATTGSLPGAEPFLIATIGAYFAITSSYVFNDYVDVDVDRVAMPDRPLPSAKVSRRGAGIYALVLLMLAAAAATYLNPESLVMLIAATAIITVYSAWAKRRTPLSWMFVGLAYGMVPVGVWLAISPAGYLMPGPGFHPAALILGLMICITDWGFTNCDASRDVPGDRAKGIPTTPATYGIPLTSKLVAAFWTIGVILSLLLGILSGLGALYHATAILSGIWMLMQCADFVRNPTPSRGEMLFYQGANYRAVLFAALMLDVFLGVMI</sequence>
<evidence type="ECO:0000313" key="7">
    <source>
        <dbReference type="Proteomes" id="UP000000674"/>
    </source>
</evidence>
<dbReference type="PANTHER" id="PTHR42723">
    <property type="entry name" value="CHLOROPHYLL SYNTHASE"/>
    <property type="match status" value="1"/>
</dbReference>
<feature type="transmembrane region" description="Helical" evidence="5">
    <location>
        <begin position="278"/>
        <end position="295"/>
    </location>
</feature>
<feature type="transmembrane region" description="Helical" evidence="5">
    <location>
        <begin position="111"/>
        <end position="127"/>
    </location>
</feature>
<dbReference type="Gene3D" id="1.10.357.140">
    <property type="entry name" value="UbiA prenyltransferase"/>
    <property type="match status" value="1"/>
</dbReference>
<dbReference type="Gene3D" id="1.20.120.1780">
    <property type="entry name" value="UbiA prenyltransferase"/>
    <property type="match status" value="1"/>
</dbReference>
<evidence type="ECO:0000256" key="5">
    <source>
        <dbReference type="SAM" id="Phobius"/>
    </source>
</evidence>
<dbReference type="CDD" id="cd13956">
    <property type="entry name" value="PT_UbiA"/>
    <property type="match status" value="1"/>
</dbReference>
<keyword evidence="2 5" id="KW-0812">Transmembrane</keyword>
<feature type="transmembrane region" description="Helical" evidence="5">
    <location>
        <begin position="134"/>
        <end position="154"/>
    </location>
</feature>
<keyword evidence="7" id="KW-1185">Reference proteome</keyword>
<feature type="transmembrane region" description="Helical" evidence="5">
    <location>
        <begin position="88"/>
        <end position="105"/>
    </location>
</feature>
<feature type="transmembrane region" description="Helical" evidence="5">
    <location>
        <begin position="216"/>
        <end position="234"/>
    </location>
</feature>
<dbReference type="InterPro" id="IPR000537">
    <property type="entry name" value="UbiA_prenyltransferase"/>
</dbReference>
<evidence type="ECO:0000256" key="2">
    <source>
        <dbReference type="ARBA" id="ARBA00022692"/>
    </source>
</evidence>
<dbReference type="PANTHER" id="PTHR42723:SF1">
    <property type="entry name" value="CHLOROPHYLL SYNTHASE, CHLOROPLASTIC"/>
    <property type="match status" value="1"/>
</dbReference>
<dbReference type="HOGENOM" id="CLU_077327_0_0_2"/>
<protein>
    <submittedName>
        <fullName evidence="6">UbiA prenyltransferase</fullName>
    </submittedName>
</protein>
<proteinExistence type="predicted"/>
<dbReference type="GO" id="GO:0016765">
    <property type="term" value="F:transferase activity, transferring alkyl or aryl (other than methyl) groups"/>
    <property type="evidence" value="ECO:0007669"/>
    <property type="project" value="InterPro"/>
</dbReference>
<dbReference type="Proteomes" id="UP000000674">
    <property type="component" value="Chromosome"/>
</dbReference>
<organism evidence="6 7">
    <name type="scientific">Methanothrix thermoacetophila (strain DSM 6194 / JCM 14653 / NBRC 101360 / PT)</name>
    <name type="common">Methanosaeta thermophila</name>
    <dbReference type="NCBI Taxonomy" id="349307"/>
    <lineage>
        <taxon>Archaea</taxon>
        <taxon>Methanobacteriati</taxon>
        <taxon>Methanobacteriota</taxon>
        <taxon>Stenosarchaea group</taxon>
        <taxon>Methanomicrobia</taxon>
        <taxon>Methanotrichales</taxon>
        <taxon>Methanotrichaceae</taxon>
        <taxon>Methanothrix</taxon>
    </lineage>
</organism>
<reference evidence="6 7" key="1">
    <citation type="submission" date="2006-10" db="EMBL/GenBank/DDBJ databases">
        <title>Complete sequence of Methanosaeta thermophila PT.</title>
        <authorList>
            <consortium name="US DOE Joint Genome Institute"/>
            <person name="Copeland A."/>
            <person name="Lucas S."/>
            <person name="Lapidus A."/>
            <person name="Barry K."/>
            <person name="Detter J.C."/>
            <person name="Glavina del Rio T."/>
            <person name="Hammon N."/>
            <person name="Israni S."/>
            <person name="Pitluck S."/>
            <person name="Chain P."/>
            <person name="Malfatti S."/>
            <person name="Shin M."/>
            <person name="Vergez L."/>
            <person name="Schmutz J."/>
            <person name="Larimer F."/>
            <person name="Land M."/>
            <person name="Hauser L."/>
            <person name="Kyrpides N."/>
            <person name="Kim E."/>
            <person name="Smith K.S."/>
            <person name="Ingram-Smith C."/>
            <person name="Richardson P."/>
        </authorList>
    </citation>
    <scope>NUCLEOTIDE SEQUENCE [LARGE SCALE GENOMIC DNA]</scope>
    <source>
        <strain evidence="7">DSM 6194 / JCM 14653 / NBRC 101360 / PT</strain>
    </source>
</reference>
<dbReference type="InterPro" id="IPR044878">
    <property type="entry name" value="UbiA_sf"/>
</dbReference>
<keyword evidence="4 5" id="KW-0472">Membrane</keyword>
<dbReference type="GeneID" id="4462948"/>